<feature type="domain" description="RING-type" evidence="6">
    <location>
        <begin position="115"/>
        <end position="158"/>
    </location>
</feature>
<dbReference type="InterPro" id="IPR051826">
    <property type="entry name" value="E3_ubiquitin-ligase_domain"/>
</dbReference>
<dbReference type="PANTHER" id="PTHR22765:SF406">
    <property type="entry name" value="PA AND RING FINGER DOMAIN PROTEIN (AFU_ORTHOLOGUE AFUA_2G02470)"/>
    <property type="match status" value="1"/>
</dbReference>
<dbReference type="Pfam" id="PF13639">
    <property type="entry name" value="zf-RING_2"/>
    <property type="match status" value="1"/>
</dbReference>
<evidence type="ECO:0000256" key="2">
    <source>
        <dbReference type="ARBA" id="ARBA00022771"/>
    </source>
</evidence>
<evidence type="ECO:0000313" key="7">
    <source>
        <dbReference type="EMBL" id="KAG7413036.1"/>
    </source>
</evidence>
<comment type="caution">
    <text evidence="7">The sequence shown here is derived from an EMBL/GenBank/DDBJ whole genome shotgun (WGS) entry which is preliminary data.</text>
</comment>
<evidence type="ECO:0000313" key="8">
    <source>
        <dbReference type="Proteomes" id="UP000694050"/>
    </source>
</evidence>
<feature type="region of interest" description="Disordered" evidence="5">
    <location>
        <begin position="165"/>
        <end position="217"/>
    </location>
</feature>
<evidence type="ECO:0000259" key="6">
    <source>
        <dbReference type="PROSITE" id="PS50089"/>
    </source>
</evidence>
<dbReference type="SMART" id="SM00744">
    <property type="entry name" value="RINGv"/>
    <property type="match status" value="1"/>
</dbReference>
<sequence length="250" mass="27873">MDFGIRRRRWRAPKSVVERLPVRTFHTVAPSPPLTPRTPSPSAPTPTTPLLQESPSRPRPRSRGSTGTPEEETRSSDAIPTPPNPTRNNARSEREKGSGGFSAEWKKYMGRQVECVVCLEEYVDGVSQVMSLPCGHEFHVECITPWLTTRRRTCPICKGDVVRSLAHGSSSEPHYEPYRDDASDDDDDDDDGTIAEGSGSRSDDRESDLEQGLLTNTTRASRWSRHDGWLSIFSSGLGRARSPSPEDRNR</sequence>
<accession>A0A8J5NUD6</accession>
<proteinExistence type="predicted"/>
<name>A0A8J5NUD6_FUSOX</name>
<dbReference type="CDD" id="cd16454">
    <property type="entry name" value="RING-H2_PA-TM-RING"/>
    <property type="match status" value="1"/>
</dbReference>
<dbReference type="GO" id="GO:0006511">
    <property type="term" value="P:ubiquitin-dependent protein catabolic process"/>
    <property type="evidence" value="ECO:0007669"/>
    <property type="project" value="TreeGrafter"/>
</dbReference>
<gene>
    <name evidence="7" type="ORF">Forpe1208_v008954</name>
</gene>
<feature type="region of interest" description="Disordered" evidence="5">
    <location>
        <begin position="1"/>
        <end position="100"/>
    </location>
</feature>
<dbReference type="PROSITE" id="PS50089">
    <property type="entry name" value="ZF_RING_2"/>
    <property type="match status" value="1"/>
</dbReference>
<dbReference type="Proteomes" id="UP000694050">
    <property type="component" value="Unassembled WGS sequence"/>
</dbReference>
<evidence type="ECO:0000256" key="5">
    <source>
        <dbReference type="SAM" id="MobiDB-lite"/>
    </source>
</evidence>
<dbReference type="GO" id="GO:0005737">
    <property type="term" value="C:cytoplasm"/>
    <property type="evidence" value="ECO:0007669"/>
    <property type="project" value="TreeGrafter"/>
</dbReference>
<feature type="compositionally biased region" description="Pro residues" evidence="5">
    <location>
        <begin position="30"/>
        <end position="47"/>
    </location>
</feature>
<dbReference type="AlphaFoldDB" id="A0A8J5NUD6"/>
<dbReference type="SMART" id="SM00184">
    <property type="entry name" value="RING"/>
    <property type="match status" value="1"/>
</dbReference>
<feature type="compositionally biased region" description="Basic residues" evidence="5">
    <location>
        <begin position="1"/>
        <end position="12"/>
    </location>
</feature>
<dbReference type="FunFam" id="3.30.40.10:FF:000364">
    <property type="entry name" value="Protease-associated PA domain protein"/>
    <property type="match status" value="1"/>
</dbReference>
<reference evidence="7" key="1">
    <citation type="submission" date="2021-04" db="EMBL/GenBank/DDBJ databases">
        <title>First draft genome resource for Brassicaceae pathogens Fusarium oxysporum f. sp. raphani and Fusarium oxysporum f. sp. rapae.</title>
        <authorList>
            <person name="Asai S."/>
        </authorList>
    </citation>
    <scope>NUCLEOTIDE SEQUENCE</scope>
    <source>
        <strain evidence="7">Tf1208</strain>
    </source>
</reference>
<keyword evidence="1" id="KW-0479">Metal-binding</keyword>
<feature type="compositionally biased region" description="Acidic residues" evidence="5">
    <location>
        <begin position="182"/>
        <end position="193"/>
    </location>
</feature>
<dbReference type="InterPro" id="IPR011016">
    <property type="entry name" value="Znf_RING-CH"/>
</dbReference>
<dbReference type="EMBL" id="JAELUQ010000006">
    <property type="protein sequence ID" value="KAG7413036.1"/>
    <property type="molecule type" value="Genomic_DNA"/>
</dbReference>
<dbReference type="InterPro" id="IPR001841">
    <property type="entry name" value="Znf_RING"/>
</dbReference>
<evidence type="ECO:0000256" key="3">
    <source>
        <dbReference type="ARBA" id="ARBA00022833"/>
    </source>
</evidence>
<keyword evidence="2 4" id="KW-0863">Zinc-finger</keyword>
<evidence type="ECO:0000256" key="1">
    <source>
        <dbReference type="ARBA" id="ARBA00022723"/>
    </source>
</evidence>
<keyword evidence="3" id="KW-0862">Zinc</keyword>
<organism evidence="7 8">
    <name type="scientific">Fusarium oxysporum f. sp. rapae</name>
    <dbReference type="NCBI Taxonomy" id="485398"/>
    <lineage>
        <taxon>Eukaryota</taxon>
        <taxon>Fungi</taxon>
        <taxon>Dikarya</taxon>
        <taxon>Ascomycota</taxon>
        <taxon>Pezizomycotina</taxon>
        <taxon>Sordariomycetes</taxon>
        <taxon>Hypocreomycetidae</taxon>
        <taxon>Hypocreales</taxon>
        <taxon>Nectriaceae</taxon>
        <taxon>Fusarium</taxon>
        <taxon>Fusarium oxysporum species complex</taxon>
    </lineage>
</organism>
<evidence type="ECO:0000256" key="4">
    <source>
        <dbReference type="PROSITE-ProRule" id="PRU00175"/>
    </source>
</evidence>
<dbReference type="GO" id="GO:0061630">
    <property type="term" value="F:ubiquitin protein ligase activity"/>
    <property type="evidence" value="ECO:0007669"/>
    <property type="project" value="TreeGrafter"/>
</dbReference>
<dbReference type="PANTHER" id="PTHR22765">
    <property type="entry name" value="RING FINGER AND PROTEASE ASSOCIATED DOMAIN-CONTAINING"/>
    <property type="match status" value="1"/>
</dbReference>
<protein>
    <submittedName>
        <fullName evidence="7">E3 ubiquitin-protein ligase RNF13</fullName>
    </submittedName>
</protein>
<dbReference type="GO" id="GO:0008270">
    <property type="term" value="F:zinc ion binding"/>
    <property type="evidence" value="ECO:0007669"/>
    <property type="project" value="UniProtKB-KW"/>
</dbReference>